<keyword evidence="3" id="KW-1185">Reference proteome</keyword>
<organism evidence="2 3">
    <name type="scientific">Xenoophorus captivus</name>
    <dbReference type="NCBI Taxonomy" id="1517983"/>
    <lineage>
        <taxon>Eukaryota</taxon>
        <taxon>Metazoa</taxon>
        <taxon>Chordata</taxon>
        <taxon>Craniata</taxon>
        <taxon>Vertebrata</taxon>
        <taxon>Euteleostomi</taxon>
        <taxon>Actinopterygii</taxon>
        <taxon>Neopterygii</taxon>
        <taxon>Teleostei</taxon>
        <taxon>Neoteleostei</taxon>
        <taxon>Acanthomorphata</taxon>
        <taxon>Ovalentaria</taxon>
        <taxon>Atherinomorphae</taxon>
        <taxon>Cyprinodontiformes</taxon>
        <taxon>Goodeidae</taxon>
        <taxon>Xenoophorus</taxon>
    </lineage>
</organism>
<name>A0ABV0QPC3_9TELE</name>
<protein>
    <recommendedName>
        <fullName evidence="4">Secreted protein</fullName>
    </recommendedName>
</protein>
<gene>
    <name evidence="2" type="ORF">XENOCAPTIV_027905</name>
</gene>
<evidence type="ECO:0000313" key="3">
    <source>
        <dbReference type="Proteomes" id="UP001434883"/>
    </source>
</evidence>
<comment type="caution">
    <text evidence="2">The sequence shown here is derived from an EMBL/GenBank/DDBJ whole genome shotgun (WGS) entry which is preliminary data.</text>
</comment>
<evidence type="ECO:0008006" key="4">
    <source>
        <dbReference type="Google" id="ProtNLM"/>
    </source>
</evidence>
<dbReference type="EMBL" id="JAHRIN010017547">
    <property type="protein sequence ID" value="MEQ2197337.1"/>
    <property type="molecule type" value="Genomic_DNA"/>
</dbReference>
<evidence type="ECO:0000256" key="1">
    <source>
        <dbReference type="SAM" id="MobiDB-lite"/>
    </source>
</evidence>
<dbReference type="Proteomes" id="UP001434883">
    <property type="component" value="Unassembled WGS sequence"/>
</dbReference>
<proteinExistence type="predicted"/>
<accession>A0ABV0QPC3</accession>
<evidence type="ECO:0000313" key="2">
    <source>
        <dbReference type="EMBL" id="MEQ2197337.1"/>
    </source>
</evidence>
<reference evidence="2 3" key="1">
    <citation type="submission" date="2021-06" db="EMBL/GenBank/DDBJ databases">
        <authorList>
            <person name="Palmer J.M."/>
        </authorList>
    </citation>
    <scope>NUCLEOTIDE SEQUENCE [LARGE SCALE GENOMIC DNA]</scope>
    <source>
        <strain evidence="2 3">XC_2019</strain>
        <tissue evidence="2">Muscle</tissue>
    </source>
</reference>
<sequence length="152" mass="16510">MSGRRVLSYSLSRLLRMSVASSWCDRGTSIWLTVVSWRSSSSWPYSKRTHRAAWASRRSVKRVTASLTVIFPRADCSSARGKCWTGNPARAAATAAAAAACRRCVPINPASELPHSPTYFVPPRAVLLAPCRRASSGKTPDDQSGRVMSPEG</sequence>
<feature type="region of interest" description="Disordered" evidence="1">
    <location>
        <begin position="131"/>
        <end position="152"/>
    </location>
</feature>